<evidence type="ECO:0000256" key="4">
    <source>
        <dbReference type="ARBA" id="ARBA00012268"/>
    </source>
</evidence>
<dbReference type="PANTHER" id="PTHR43651:SF11">
    <property type="entry name" value="MALTO-OLIGOSYLTREHALOSE TREHALOHYDROLASE"/>
    <property type="match status" value="1"/>
</dbReference>
<comment type="subcellular location">
    <subcellularLocation>
        <location evidence="1 15">Cytoplasm</location>
    </subcellularLocation>
</comment>
<evidence type="ECO:0000256" key="6">
    <source>
        <dbReference type="ARBA" id="ARBA00022490"/>
    </source>
</evidence>
<dbReference type="NCBIfam" id="TIGR02402">
    <property type="entry name" value="trehalose_TreZ"/>
    <property type="match status" value="1"/>
</dbReference>
<keyword evidence="8" id="KW-0119">Carbohydrate metabolism</keyword>
<evidence type="ECO:0000256" key="5">
    <source>
        <dbReference type="ARBA" id="ARBA00015938"/>
    </source>
</evidence>
<evidence type="ECO:0000256" key="13">
    <source>
        <dbReference type="NCBIfam" id="TIGR02402"/>
    </source>
</evidence>
<gene>
    <name evidence="19" type="ORF">BBK14_02880</name>
</gene>
<dbReference type="RefSeq" id="WP_071061680.1">
    <property type="nucleotide sequence ID" value="NZ_MAXA01000113.1"/>
</dbReference>
<dbReference type="CDD" id="cd11325">
    <property type="entry name" value="AmyAc_GTHase"/>
    <property type="match status" value="1"/>
</dbReference>
<dbReference type="EC" id="3.2.1.141" evidence="4 13"/>
<dbReference type="Pfam" id="PF11941">
    <property type="entry name" value="DUF3459"/>
    <property type="match status" value="1"/>
</dbReference>
<feature type="binding site" evidence="16">
    <location>
        <begin position="400"/>
        <end position="405"/>
    </location>
    <ligand>
        <name>substrate</name>
    </ligand>
</feature>
<feature type="binding site" evidence="16">
    <location>
        <begin position="331"/>
        <end position="335"/>
    </location>
    <ligand>
        <name>substrate</name>
    </ligand>
</feature>
<dbReference type="GO" id="GO:0005992">
    <property type="term" value="P:trehalose biosynthetic process"/>
    <property type="evidence" value="ECO:0007669"/>
    <property type="project" value="UniProtKB-UniRule"/>
</dbReference>
<comment type="pathway">
    <text evidence="2 14">Glycan biosynthesis; trehalose biosynthesis.</text>
</comment>
<protein>
    <recommendedName>
        <fullName evidence="5 13">Malto-oligosyltrehalose trehalohydrolase</fullName>
        <shortName evidence="14">MTHase</shortName>
        <ecNumber evidence="4 13">3.2.1.141</ecNumber>
    </recommendedName>
    <alternativeName>
        <fullName evidence="11 14">4-alpha-D-((1-&gt;4)-alpha-D-glucano)trehalose trehalohydrolase</fullName>
    </alternativeName>
    <alternativeName>
        <fullName evidence="10 14">Maltooligosyl trehalose trehalohydrolase</fullName>
    </alternativeName>
</protein>
<dbReference type="InterPro" id="IPR014756">
    <property type="entry name" value="Ig_E-set"/>
</dbReference>
<evidence type="ECO:0000256" key="7">
    <source>
        <dbReference type="ARBA" id="ARBA00022801"/>
    </source>
</evidence>
<dbReference type="SMART" id="SM00642">
    <property type="entry name" value="Aamy"/>
    <property type="match status" value="1"/>
</dbReference>
<evidence type="ECO:0000256" key="1">
    <source>
        <dbReference type="ARBA" id="ARBA00004496"/>
    </source>
</evidence>
<dbReference type="GO" id="GO:0005737">
    <property type="term" value="C:cytoplasm"/>
    <property type="evidence" value="ECO:0007669"/>
    <property type="project" value="UniProtKB-SubCell"/>
</dbReference>
<dbReference type="UniPathway" id="UPA00299"/>
<dbReference type="Proteomes" id="UP000179769">
    <property type="component" value="Unassembled WGS sequence"/>
</dbReference>
<evidence type="ECO:0000256" key="3">
    <source>
        <dbReference type="ARBA" id="ARBA00008061"/>
    </source>
</evidence>
<comment type="similarity">
    <text evidence="3 14">Belongs to the glycosyl hydrolase 13 family.</text>
</comment>
<feature type="site" description="Transition state stabilizer" evidence="17">
    <location>
        <position position="401"/>
    </location>
</feature>
<sequence>MSSFRVWAPDAKTVSVVIADGGGADGDAAAEAGGTGGGAGGRRDTVHEMSAAGGWWTVDVPSAHHGADYAYLLDGGEQELPDPRSGWQPHGVHGRSRLVDHARFPWTDGHWHGVPLSGSVVYELHVGTFTPGGTFDAAIERLDHLVDLGVDLVELLPVNAFPGRHGWGYDGVGLFAVHEPYGGPEGLKRFVDAAHHRGLGVIMDVVYNHLGPDGNYLSRFGPYFTDRYSTPWGPAVNLDTPGSDEVRAFVIDSALAWLRDYHCDGLRLDAVHAFADNRARHLLEEIADEVHRLGTQQRRPLFAVAESDLNDPRMVVAPEAGGHGLDGQWCDDVHHALWAALSGERQGYYGDFGSFETLEKALGSAFVHDGGYSAFRGRSHGRPVPPRTPAYRFVTFLQNHDQIGNRATGDRASATLSDGRLRIGAALLLTAPFTPMLFMGEEWGATTPWQYFTDHTDPRLADAVREGRRGEFTAHGWGPEEVPDPQDPATFERSRLDWREPERPEHAALLDWHRRLISLRRQLPQLSDPSLASVRCSYDAAANWFVLRRLSRAGDVAVVCNLSPERQAVPVEGVPFDAPAASRPGFTYMPGRVELAGESVVIVRLLPAR</sequence>
<evidence type="ECO:0000256" key="12">
    <source>
        <dbReference type="ARBA" id="ARBA00034013"/>
    </source>
</evidence>
<dbReference type="InterPro" id="IPR044901">
    <property type="entry name" value="Trehalose_TreZ_E-set_sf"/>
</dbReference>
<feature type="active site" description="Nucleophile" evidence="15">
    <location>
        <position position="269"/>
    </location>
</feature>
<evidence type="ECO:0000256" key="11">
    <source>
        <dbReference type="ARBA" id="ARBA00033284"/>
    </source>
</evidence>
<dbReference type="PIRSF" id="PIRSF006337">
    <property type="entry name" value="Trehalose_TreZ"/>
    <property type="match status" value="1"/>
</dbReference>
<dbReference type="Gene3D" id="1.10.10.760">
    <property type="entry name" value="E-set domains of sugar-utilizing enzymes"/>
    <property type="match status" value="1"/>
</dbReference>
<evidence type="ECO:0000256" key="16">
    <source>
        <dbReference type="PIRSR" id="PIRSR006337-2"/>
    </source>
</evidence>
<dbReference type="InterPro" id="IPR012768">
    <property type="entry name" value="Trehalose_TreZ"/>
</dbReference>
<dbReference type="EMBL" id="MAXA01000113">
    <property type="protein sequence ID" value="OHV37326.1"/>
    <property type="molecule type" value="Genomic_DNA"/>
</dbReference>
<dbReference type="InterPro" id="IPR013783">
    <property type="entry name" value="Ig-like_fold"/>
</dbReference>
<keyword evidence="20" id="KW-1185">Reference proteome</keyword>
<keyword evidence="9 14" id="KW-0326">Glycosidase</keyword>
<dbReference type="OrthoDB" id="9800174at2"/>
<keyword evidence="6" id="KW-0963">Cytoplasm</keyword>
<feature type="binding site" evidence="16">
    <location>
        <begin position="267"/>
        <end position="272"/>
    </location>
    <ligand>
        <name>substrate</name>
    </ligand>
</feature>
<evidence type="ECO:0000256" key="9">
    <source>
        <dbReference type="ARBA" id="ARBA00023295"/>
    </source>
</evidence>
<dbReference type="SUPFAM" id="SSF81296">
    <property type="entry name" value="E set domains"/>
    <property type="match status" value="1"/>
</dbReference>
<comment type="catalytic activity">
    <reaction evidence="12 14">
        <text>hydrolysis of (1-&gt;4)-alpha-D-glucosidic linkage in 4-alpha-D-[(1-&gt;4)-alpha-D-glucanosyl]n trehalose to yield trehalose and (1-&gt;4)-alpha-D-glucan.</text>
        <dbReference type="EC" id="3.2.1.141"/>
    </reaction>
</comment>
<dbReference type="Gene3D" id="2.60.40.10">
    <property type="entry name" value="Immunoglobulins"/>
    <property type="match status" value="1"/>
</dbReference>
<dbReference type="InterPro" id="IPR006047">
    <property type="entry name" value="GH13_cat_dom"/>
</dbReference>
<reference evidence="20" key="1">
    <citation type="submission" date="2016-07" db="EMBL/GenBank/DDBJ databases">
        <title>Frankia sp. NRRL B-16219 Genome sequencing.</title>
        <authorList>
            <person name="Ghodhbane-Gtari F."/>
            <person name="Swanson E."/>
            <person name="Gueddou A."/>
            <person name="Louati M."/>
            <person name="Nouioui I."/>
            <person name="Hezbri K."/>
            <person name="Abebe-Akele F."/>
            <person name="Simpson S."/>
            <person name="Morris K."/>
            <person name="Thomas K."/>
            <person name="Gtari M."/>
            <person name="Tisa L.S."/>
        </authorList>
    </citation>
    <scope>NUCLEOTIDE SEQUENCE [LARGE SCALE GENOMIC DNA]</scope>
    <source>
        <strain evidence="20">NRRL B-16219</strain>
    </source>
</reference>
<keyword evidence="7 14" id="KW-0378">Hydrolase</keyword>
<evidence type="ECO:0000313" key="19">
    <source>
        <dbReference type="EMBL" id="OHV37326.1"/>
    </source>
</evidence>
<comment type="caution">
    <text evidence="19">The sequence shown here is derived from an EMBL/GenBank/DDBJ whole genome shotgun (WGS) entry which is preliminary data.</text>
</comment>
<dbReference type="SUPFAM" id="SSF51445">
    <property type="entry name" value="(Trans)glycosidases"/>
    <property type="match status" value="1"/>
</dbReference>
<dbReference type="Pfam" id="PF00128">
    <property type="entry name" value="Alpha-amylase"/>
    <property type="match status" value="1"/>
</dbReference>
<evidence type="ECO:0000256" key="17">
    <source>
        <dbReference type="PIRSR" id="PIRSR006337-3"/>
    </source>
</evidence>
<name>A0A1S1QUP1_9ACTN</name>
<dbReference type="InterPro" id="IPR017853">
    <property type="entry name" value="GH"/>
</dbReference>
<evidence type="ECO:0000256" key="8">
    <source>
        <dbReference type="ARBA" id="ARBA00023277"/>
    </source>
</evidence>
<evidence type="ECO:0000256" key="15">
    <source>
        <dbReference type="PIRSR" id="PIRSR006337-1"/>
    </source>
</evidence>
<proteinExistence type="inferred from homology"/>
<evidence type="ECO:0000259" key="18">
    <source>
        <dbReference type="SMART" id="SM00642"/>
    </source>
</evidence>
<dbReference type="InterPro" id="IPR022567">
    <property type="entry name" value="DUF3459"/>
</dbReference>
<dbReference type="CDD" id="cd02853">
    <property type="entry name" value="E_set_MTHase_like_N"/>
    <property type="match status" value="1"/>
</dbReference>
<evidence type="ECO:0000256" key="10">
    <source>
        <dbReference type="ARBA" id="ARBA00032057"/>
    </source>
</evidence>
<dbReference type="AlphaFoldDB" id="A0A1S1QUP1"/>
<organism evidence="19 20">
    <name type="scientific">Parafrankia soli</name>
    <dbReference type="NCBI Taxonomy" id="2599596"/>
    <lineage>
        <taxon>Bacteria</taxon>
        <taxon>Bacillati</taxon>
        <taxon>Actinomycetota</taxon>
        <taxon>Actinomycetes</taxon>
        <taxon>Frankiales</taxon>
        <taxon>Frankiaceae</taxon>
        <taxon>Parafrankia</taxon>
    </lineage>
</organism>
<evidence type="ECO:0000256" key="14">
    <source>
        <dbReference type="PIRNR" id="PIRNR006337"/>
    </source>
</evidence>
<accession>A0A1S1QUP1</accession>
<feature type="active site" description="Proton donor" evidence="15">
    <location>
        <position position="306"/>
    </location>
</feature>
<evidence type="ECO:0000313" key="20">
    <source>
        <dbReference type="Proteomes" id="UP000179769"/>
    </source>
</evidence>
<evidence type="ECO:0000256" key="2">
    <source>
        <dbReference type="ARBA" id="ARBA00005199"/>
    </source>
</evidence>
<dbReference type="GO" id="GO:0033942">
    <property type="term" value="F:4-alpha-D-(1-&gt;4)-alpha-D-glucanotrehalose trehalohydrolase activity"/>
    <property type="evidence" value="ECO:0007669"/>
    <property type="project" value="UniProtKB-EC"/>
</dbReference>
<dbReference type="Gene3D" id="3.20.20.80">
    <property type="entry name" value="Glycosidases"/>
    <property type="match status" value="1"/>
</dbReference>
<feature type="domain" description="Glycosyl hydrolase family 13 catalytic" evidence="18">
    <location>
        <begin position="123"/>
        <end position="468"/>
    </location>
</feature>
<dbReference type="PANTHER" id="PTHR43651">
    <property type="entry name" value="1,4-ALPHA-GLUCAN-BRANCHING ENZYME"/>
    <property type="match status" value="1"/>
</dbReference>